<dbReference type="Proteomes" id="UP000656274">
    <property type="component" value="Unassembled WGS sequence"/>
</dbReference>
<keyword evidence="1" id="KW-1133">Transmembrane helix</keyword>
<keyword evidence="1" id="KW-0812">Transmembrane</keyword>
<keyword evidence="3" id="KW-1185">Reference proteome</keyword>
<feature type="transmembrane region" description="Helical" evidence="1">
    <location>
        <begin position="6"/>
        <end position="28"/>
    </location>
</feature>
<organism evidence="2 3">
    <name type="scientific">Flavobacterium proteolyticum</name>
    <dbReference type="NCBI Taxonomy" id="2911683"/>
    <lineage>
        <taxon>Bacteria</taxon>
        <taxon>Pseudomonadati</taxon>
        <taxon>Bacteroidota</taxon>
        <taxon>Flavobacteriia</taxon>
        <taxon>Flavobacteriales</taxon>
        <taxon>Flavobacteriaceae</taxon>
        <taxon>Flavobacterium</taxon>
    </lineage>
</organism>
<sequence>MKNNKIFLFIKGFAIYYIAFILIIFAFPKFYNGQFQIYNFSGYLPLNSISPFTHAWSFFGRSYNYNLFLGIIEFLTAILILFNRTRLIGLLIAFGLFLNILIIDIEFEVVDALTHVIIEFILVTLLLFPYIKDLKKFFWNMKGRFTNNESNLSNFTSIYFPLIFITFLSIALLFESKYFIKEQNKNIAKFEINDIKISNISLKISKGEFTPKPMLFLEFGNTFILSINNKTLWGTYQLNDNKIELVFDKSFGNLKKIEGIINKNKTFIKGLTNNKEEIFIDLKKDYSKLYKK</sequence>
<evidence type="ECO:0008006" key="4">
    <source>
        <dbReference type="Google" id="ProtNLM"/>
    </source>
</evidence>
<gene>
    <name evidence="2" type="ORF">IM755_12665</name>
</gene>
<dbReference type="RefSeq" id="WP_194097441.1">
    <property type="nucleotide sequence ID" value="NZ_JADFTZ010000008.1"/>
</dbReference>
<reference evidence="2 3" key="1">
    <citation type="submission" date="2020-10" db="EMBL/GenBank/DDBJ databases">
        <title>The genome sequence of Flavobacterium aquaticum 1Y8A.</title>
        <authorList>
            <person name="Liu Y."/>
        </authorList>
    </citation>
    <scope>NUCLEOTIDE SEQUENCE [LARGE SCALE GENOMIC DNA]</scope>
    <source>
        <strain evidence="2 3">1Y8A</strain>
    </source>
</reference>
<feature type="transmembrane region" description="Helical" evidence="1">
    <location>
        <begin position="65"/>
        <end position="82"/>
    </location>
</feature>
<comment type="caution">
    <text evidence="2">The sequence shown here is derived from an EMBL/GenBank/DDBJ whole genome shotgun (WGS) entry which is preliminary data.</text>
</comment>
<protein>
    <recommendedName>
        <fullName evidence="4">DoxX family protein</fullName>
    </recommendedName>
</protein>
<evidence type="ECO:0000313" key="3">
    <source>
        <dbReference type="Proteomes" id="UP000656274"/>
    </source>
</evidence>
<name>A0ABR9WV93_9FLAO</name>
<proteinExistence type="predicted"/>
<feature type="transmembrane region" description="Helical" evidence="1">
    <location>
        <begin position="152"/>
        <end position="174"/>
    </location>
</feature>
<accession>A0ABR9WV93</accession>
<feature type="transmembrane region" description="Helical" evidence="1">
    <location>
        <begin position="113"/>
        <end position="131"/>
    </location>
</feature>
<keyword evidence="1" id="KW-0472">Membrane</keyword>
<evidence type="ECO:0000313" key="2">
    <source>
        <dbReference type="EMBL" id="MBE9577563.1"/>
    </source>
</evidence>
<dbReference type="EMBL" id="JADFTZ010000008">
    <property type="protein sequence ID" value="MBE9577563.1"/>
    <property type="molecule type" value="Genomic_DNA"/>
</dbReference>
<evidence type="ECO:0000256" key="1">
    <source>
        <dbReference type="SAM" id="Phobius"/>
    </source>
</evidence>
<feature type="transmembrane region" description="Helical" evidence="1">
    <location>
        <begin position="87"/>
        <end position="107"/>
    </location>
</feature>